<gene>
    <name evidence="2" type="ORF">E6O75_ATG06111</name>
</gene>
<dbReference type="Proteomes" id="UP000298493">
    <property type="component" value="Unassembled WGS sequence"/>
</dbReference>
<dbReference type="EMBL" id="SNSC02000013">
    <property type="protein sequence ID" value="TID18990.1"/>
    <property type="molecule type" value="Genomic_DNA"/>
</dbReference>
<accession>A0A4Z1P4I5</accession>
<name>A0A4Z1P4I5_9PEZI</name>
<protein>
    <submittedName>
        <fullName evidence="2">Uncharacterized protein</fullName>
    </submittedName>
</protein>
<dbReference type="OrthoDB" id="10460057at2759"/>
<reference evidence="2 3" key="1">
    <citation type="submission" date="2019-04" db="EMBL/GenBank/DDBJ databases">
        <title>High contiguity whole genome sequence and gene annotation resource for two Venturia nashicola isolates.</title>
        <authorList>
            <person name="Prokchorchik M."/>
            <person name="Won K."/>
            <person name="Lee Y."/>
            <person name="Choi E.D."/>
            <person name="Segonzac C."/>
            <person name="Sohn K.H."/>
        </authorList>
    </citation>
    <scope>NUCLEOTIDE SEQUENCE [LARGE SCALE GENOMIC DNA]</scope>
    <source>
        <strain evidence="2 3">PRI2</strain>
    </source>
</reference>
<keyword evidence="3" id="KW-1185">Reference proteome</keyword>
<comment type="caution">
    <text evidence="2">The sequence shown here is derived from an EMBL/GenBank/DDBJ whole genome shotgun (WGS) entry which is preliminary data.</text>
</comment>
<feature type="region of interest" description="Disordered" evidence="1">
    <location>
        <begin position="61"/>
        <end position="111"/>
    </location>
</feature>
<feature type="compositionally biased region" description="Basic and acidic residues" evidence="1">
    <location>
        <begin position="61"/>
        <end position="74"/>
    </location>
</feature>
<evidence type="ECO:0000256" key="1">
    <source>
        <dbReference type="SAM" id="MobiDB-lite"/>
    </source>
</evidence>
<dbReference type="AlphaFoldDB" id="A0A4Z1P4I5"/>
<feature type="compositionally biased region" description="Basic and acidic residues" evidence="1">
    <location>
        <begin position="84"/>
        <end position="103"/>
    </location>
</feature>
<proteinExistence type="predicted"/>
<sequence>MREGDWICCKCSRANPEWALTCWDTSHPHQKPHYRSKCGITPHDGEGNCRAQVDVRERESRILNHGRFNDERNSESQPINGKNDVQRNDEVKGSDEVQRHNDIQRLLAGSK</sequence>
<organism evidence="2 3">
    <name type="scientific">Venturia nashicola</name>
    <dbReference type="NCBI Taxonomy" id="86259"/>
    <lineage>
        <taxon>Eukaryota</taxon>
        <taxon>Fungi</taxon>
        <taxon>Dikarya</taxon>
        <taxon>Ascomycota</taxon>
        <taxon>Pezizomycotina</taxon>
        <taxon>Dothideomycetes</taxon>
        <taxon>Pleosporomycetidae</taxon>
        <taxon>Venturiales</taxon>
        <taxon>Venturiaceae</taxon>
        <taxon>Venturia</taxon>
    </lineage>
</organism>
<evidence type="ECO:0000313" key="3">
    <source>
        <dbReference type="Proteomes" id="UP000298493"/>
    </source>
</evidence>
<evidence type="ECO:0000313" key="2">
    <source>
        <dbReference type="EMBL" id="TID18990.1"/>
    </source>
</evidence>